<feature type="chain" id="PRO_5023114134" description="Cytochrome c domain-containing protein" evidence="1">
    <location>
        <begin position="20"/>
        <end position="193"/>
    </location>
</feature>
<feature type="signal peptide" evidence="1">
    <location>
        <begin position="1"/>
        <end position="19"/>
    </location>
</feature>
<organism evidence="2 3">
    <name type="scientific">Bradyrhizobium sacchari</name>
    <dbReference type="NCBI Taxonomy" id="1399419"/>
    <lineage>
        <taxon>Bacteria</taxon>
        <taxon>Pseudomonadati</taxon>
        <taxon>Pseudomonadota</taxon>
        <taxon>Alphaproteobacteria</taxon>
        <taxon>Hyphomicrobiales</taxon>
        <taxon>Nitrobacteraceae</taxon>
        <taxon>Bradyrhizobium</taxon>
    </lineage>
</organism>
<accession>A0A560JB49</accession>
<proteinExistence type="predicted"/>
<keyword evidence="1" id="KW-0732">Signal</keyword>
<sequence>MIRLALLILLIVCPGRAGAQDQAAPQDRARGLELWSRIHQVFSHPRCANCHVGTDRVPMWSGPEYGSTPRPHGMNISAKGGDNGSNYLACTTCHTTHNLDTPHGPPGALDWELPGPERQWFGKSSAEVCKQFRDPKLRNIESIDAVVRHIKTDARVAWGWEPGPERKKPPYSVNELAGFIRQWDKAGAPCPAE</sequence>
<comment type="caution">
    <text evidence="2">The sequence shown here is derived from an EMBL/GenBank/DDBJ whole genome shotgun (WGS) entry which is preliminary data.</text>
</comment>
<evidence type="ECO:0000313" key="2">
    <source>
        <dbReference type="EMBL" id="TWB68217.1"/>
    </source>
</evidence>
<dbReference type="GO" id="GO:0009055">
    <property type="term" value="F:electron transfer activity"/>
    <property type="evidence" value="ECO:0007669"/>
    <property type="project" value="InterPro"/>
</dbReference>
<dbReference type="GO" id="GO:0020037">
    <property type="term" value="F:heme binding"/>
    <property type="evidence" value="ECO:0007669"/>
    <property type="project" value="InterPro"/>
</dbReference>
<evidence type="ECO:0008006" key="4">
    <source>
        <dbReference type="Google" id="ProtNLM"/>
    </source>
</evidence>
<dbReference type="InterPro" id="IPR036909">
    <property type="entry name" value="Cyt_c-like_dom_sf"/>
</dbReference>
<dbReference type="SUPFAM" id="SSF46626">
    <property type="entry name" value="Cytochrome c"/>
    <property type="match status" value="1"/>
</dbReference>
<reference evidence="2 3" key="1">
    <citation type="submission" date="2019-06" db="EMBL/GenBank/DDBJ databases">
        <title>Genomic Encyclopedia of Type Strains, Phase IV (KMG-V): Genome sequencing to study the core and pangenomes of soil and plant-associated prokaryotes.</title>
        <authorList>
            <person name="Whitman W."/>
        </authorList>
    </citation>
    <scope>NUCLEOTIDE SEQUENCE [LARGE SCALE GENOMIC DNA]</scope>
    <source>
        <strain evidence="2 3">BR 10556</strain>
    </source>
</reference>
<gene>
    <name evidence="2" type="ORF">FBZ95_112122</name>
</gene>
<dbReference type="AlphaFoldDB" id="A0A560JB49"/>
<dbReference type="EMBL" id="VITW01000012">
    <property type="protein sequence ID" value="TWB68217.1"/>
    <property type="molecule type" value="Genomic_DNA"/>
</dbReference>
<keyword evidence="3" id="KW-1185">Reference proteome</keyword>
<dbReference type="SUPFAM" id="SSF48695">
    <property type="entry name" value="Multiheme cytochromes"/>
    <property type="match status" value="1"/>
</dbReference>
<dbReference type="Proteomes" id="UP000315914">
    <property type="component" value="Unassembled WGS sequence"/>
</dbReference>
<evidence type="ECO:0000256" key="1">
    <source>
        <dbReference type="SAM" id="SignalP"/>
    </source>
</evidence>
<dbReference type="InterPro" id="IPR036280">
    <property type="entry name" value="Multihaem_cyt_sf"/>
</dbReference>
<name>A0A560JB49_9BRAD</name>
<dbReference type="STRING" id="1399419.A5906_15665"/>
<evidence type="ECO:0000313" key="3">
    <source>
        <dbReference type="Proteomes" id="UP000315914"/>
    </source>
</evidence>
<dbReference type="RefSeq" id="WP_080140222.1">
    <property type="nucleotide sequence ID" value="NZ_LWIG01000063.1"/>
</dbReference>
<dbReference type="OrthoDB" id="656942at2"/>
<protein>
    <recommendedName>
        <fullName evidence="4">Cytochrome c domain-containing protein</fullName>
    </recommendedName>
</protein>